<dbReference type="InterPro" id="IPR036936">
    <property type="entry name" value="CRIB_dom_sf"/>
</dbReference>
<dbReference type="CDD" id="cd00132">
    <property type="entry name" value="CRIB"/>
    <property type="match status" value="1"/>
</dbReference>
<keyword evidence="3" id="KW-1185">Reference proteome</keyword>
<reference evidence="3" key="1">
    <citation type="journal article" date="2015" name="Nat. Genet.">
        <title>The pineapple genome and the evolution of CAM photosynthesis.</title>
        <authorList>
            <person name="Ming R."/>
            <person name="VanBuren R."/>
            <person name="Wai C.M."/>
            <person name="Tang H."/>
            <person name="Schatz M.C."/>
            <person name="Bowers J.E."/>
            <person name="Lyons E."/>
            <person name="Wang M.L."/>
            <person name="Chen J."/>
            <person name="Biggers E."/>
            <person name="Zhang J."/>
            <person name="Huang L."/>
            <person name="Zhang L."/>
            <person name="Miao W."/>
            <person name="Zhang J."/>
            <person name="Ye Z."/>
            <person name="Miao C."/>
            <person name="Lin Z."/>
            <person name="Wang H."/>
            <person name="Zhou H."/>
            <person name="Yim W.C."/>
            <person name="Priest H.D."/>
            <person name="Zheng C."/>
            <person name="Woodhouse M."/>
            <person name="Edger P.P."/>
            <person name="Guyot R."/>
            <person name="Guo H.B."/>
            <person name="Guo H."/>
            <person name="Zheng G."/>
            <person name="Singh R."/>
            <person name="Sharma A."/>
            <person name="Min X."/>
            <person name="Zheng Y."/>
            <person name="Lee H."/>
            <person name="Gurtowski J."/>
            <person name="Sedlazeck F.J."/>
            <person name="Harkess A."/>
            <person name="McKain M.R."/>
            <person name="Liao Z."/>
            <person name="Fang J."/>
            <person name="Liu J."/>
            <person name="Zhang X."/>
            <person name="Zhang Q."/>
            <person name="Hu W."/>
            <person name="Qin Y."/>
            <person name="Wang K."/>
            <person name="Chen L.Y."/>
            <person name="Shirley N."/>
            <person name="Lin Y.R."/>
            <person name="Liu L.Y."/>
            <person name="Hernandez A.G."/>
            <person name="Wright C.L."/>
            <person name="Bulone V."/>
            <person name="Tuskan G.A."/>
            <person name="Heath K."/>
            <person name="Zee F."/>
            <person name="Moore P.H."/>
            <person name="Sunkar R."/>
            <person name="Leebens-Mack J.H."/>
            <person name="Mockler T."/>
            <person name="Bennetzen J.L."/>
            <person name="Freeling M."/>
            <person name="Sankoff D."/>
            <person name="Paterson A.H."/>
            <person name="Zhu X."/>
            <person name="Yang X."/>
            <person name="Smith J.A."/>
            <person name="Cushman J.C."/>
            <person name="Paull R.E."/>
            <person name="Yu Q."/>
        </authorList>
    </citation>
    <scope>NUCLEOTIDE SEQUENCE [LARGE SCALE GENOMIC DNA]</scope>
    <source>
        <strain evidence="3">cv. F153</strain>
    </source>
</reference>
<dbReference type="PANTHER" id="PTHR47846">
    <property type="entry name" value="OS06G0681300 PROTEIN-RELATED"/>
    <property type="match status" value="1"/>
</dbReference>
<proteinExistence type="predicted"/>
<evidence type="ECO:0000256" key="1">
    <source>
        <dbReference type="SAM" id="MobiDB-lite"/>
    </source>
</evidence>
<dbReference type="RefSeq" id="XP_020103415.1">
    <property type="nucleotide sequence ID" value="XM_020247826.1"/>
</dbReference>
<dbReference type="PANTHER" id="PTHR47846:SF4">
    <property type="entry name" value="WASP-RELATED PROTEIN"/>
    <property type="match status" value="1"/>
</dbReference>
<dbReference type="Pfam" id="PF00786">
    <property type="entry name" value="PBD"/>
    <property type="match status" value="1"/>
</dbReference>
<dbReference type="GeneID" id="109720598"/>
<protein>
    <submittedName>
        <fullName evidence="4">CRIB domain-containing protein RIC10-like isoform X1</fullName>
    </submittedName>
</protein>
<dbReference type="PROSITE" id="PS50108">
    <property type="entry name" value="CRIB"/>
    <property type="match status" value="1"/>
</dbReference>
<dbReference type="AlphaFoldDB" id="A0A6P5GDG1"/>
<dbReference type="FunFam" id="3.90.810.10:FF:000029">
    <property type="entry name" value="Elongation factor Ts, mitochondrial"/>
    <property type="match status" value="1"/>
</dbReference>
<feature type="region of interest" description="Disordered" evidence="1">
    <location>
        <begin position="145"/>
        <end position="212"/>
    </location>
</feature>
<dbReference type="OrthoDB" id="4206278at2759"/>
<dbReference type="Gene3D" id="3.90.810.10">
    <property type="entry name" value="CRIB domain"/>
    <property type="match status" value="1"/>
</dbReference>
<evidence type="ECO:0000259" key="2">
    <source>
        <dbReference type="PROSITE" id="PS50108"/>
    </source>
</evidence>
<organism evidence="3 4">
    <name type="scientific">Ananas comosus</name>
    <name type="common">Pineapple</name>
    <name type="synonym">Ananas ananas</name>
    <dbReference type="NCBI Taxonomy" id="4615"/>
    <lineage>
        <taxon>Eukaryota</taxon>
        <taxon>Viridiplantae</taxon>
        <taxon>Streptophyta</taxon>
        <taxon>Embryophyta</taxon>
        <taxon>Tracheophyta</taxon>
        <taxon>Spermatophyta</taxon>
        <taxon>Magnoliopsida</taxon>
        <taxon>Liliopsida</taxon>
        <taxon>Poales</taxon>
        <taxon>Bromeliaceae</taxon>
        <taxon>Bromelioideae</taxon>
        <taxon>Ananas</taxon>
    </lineage>
</organism>
<evidence type="ECO:0000313" key="4">
    <source>
        <dbReference type="RefSeq" id="XP_020103415.1"/>
    </source>
</evidence>
<accession>A0A6P5GDG1</accession>
<feature type="domain" description="CRIB" evidence="2">
    <location>
        <begin position="81"/>
        <end position="94"/>
    </location>
</feature>
<feature type="compositionally biased region" description="Pro residues" evidence="1">
    <location>
        <begin position="151"/>
        <end position="163"/>
    </location>
</feature>
<name>A0A6P5GDG1_ANACO</name>
<dbReference type="InterPro" id="IPR000095">
    <property type="entry name" value="CRIB_dom"/>
</dbReference>
<dbReference type="SMART" id="SM00285">
    <property type="entry name" value="PBD"/>
    <property type="match status" value="1"/>
</dbReference>
<feature type="compositionally biased region" description="Low complexity" evidence="1">
    <location>
        <begin position="175"/>
        <end position="198"/>
    </location>
</feature>
<dbReference type="Proteomes" id="UP000515123">
    <property type="component" value="Linkage group 14"/>
</dbReference>
<reference evidence="4" key="2">
    <citation type="submission" date="2025-08" db="UniProtKB">
        <authorList>
            <consortium name="RefSeq"/>
        </authorList>
    </citation>
    <scope>IDENTIFICATION</scope>
    <source>
        <tissue evidence="4">Leaf</tissue>
    </source>
</reference>
<gene>
    <name evidence="4" type="primary">LOC109720598</name>
</gene>
<sequence>MLLYIWMTTFCFSSGYCKKFYNFSISLSKCDFISSSSYFFLCLRACWGGASHPMAAKMKGIFKGFKFISQIFVYKEHEMEIGYPTDVRHVAHIGWDSASGNAASWMNEFKTASDFSSASLSNFGQSGETSWASQDFDQPREISAYGICPETPAPDSSPCPDIPKAPKNTRRKQSKSTSSTSSARSSRSSRSRASFATAIGDVDETQSEIRIA</sequence>
<evidence type="ECO:0000313" key="3">
    <source>
        <dbReference type="Proteomes" id="UP000515123"/>
    </source>
</evidence>